<dbReference type="Pfam" id="PF00158">
    <property type="entry name" value="Sigma54_activat"/>
    <property type="match status" value="1"/>
</dbReference>
<name>A0ABS0QGF9_THEVU</name>
<dbReference type="InterPro" id="IPR005471">
    <property type="entry name" value="Tscrpt_reg_IclR_N"/>
</dbReference>
<evidence type="ECO:0000313" key="7">
    <source>
        <dbReference type="Proteomes" id="UP000641910"/>
    </source>
</evidence>
<dbReference type="EMBL" id="JAECVU010000002">
    <property type="protein sequence ID" value="MBH8588330.1"/>
    <property type="molecule type" value="Genomic_DNA"/>
</dbReference>
<dbReference type="InterPro" id="IPR027417">
    <property type="entry name" value="P-loop_NTPase"/>
</dbReference>
<keyword evidence="1" id="KW-0547">Nucleotide-binding</keyword>
<dbReference type="Pfam" id="PF09339">
    <property type="entry name" value="HTH_IclR"/>
    <property type="match status" value="1"/>
</dbReference>
<proteinExistence type="predicted"/>
<reference evidence="6 7" key="1">
    <citation type="submission" date="2020-12" db="EMBL/GenBank/DDBJ databases">
        <title>WGS of Thermoactinomyces spp.</title>
        <authorList>
            <person name="Cheng K."/>
        </authorList>
    </citation>
    <scope>NUCLEOTIDE SEQUENCE [LARGE SCALE GENOMIC DNA]</scope>
    <source>
        <strain evidence="7">CICC 10650\ACCC 41061</strain>
    </source>
</reference>
<keyword evidence="2" id="KW-0067">ATP-binding</keyword>
<keyword evidence="7" id="KW-1185">Reference proteome</keyword>
<dbReference type="SUPFAM" id="SSF46785">
    <property type="entry name" value="Winged helix' DNA-binding domain"/>
    <property type="match status" value="1"/>
</dbReference>
<dbReference type="SUPFAM" id="SSF52540">
    <property type="entry name" value="P-loop containing nucleoside triphosphate hydrolases"/>
    <property type="match status" value="1"/>
</dbReference>
<dbReference type="InterPro" id="IPR036388">
    <property type="entry name" value="WH-like_DNA-bd_sf"/>
</dbReference>
<dbReference type="InterPro" id="IPR025662">
    <property type="entry name" value="Sigma_54_int_dom_ATP-bd_1"/>
</dbReference>
<evidence type="ECO:0000256" key="3">
    <source>
        <dbReference type="ARBA" id="ARBA00023125"/>
    </source>
</evidence>
<protein>
    <submittedName>
        <fullName evidence="6">Sigma 54-interacting transcriptional regulator</fullName>
    </submittedName>
</protein>
<feature type="region of interest" description="Disordered" evidence="4">
    <location>
        <begin position="60"/>
        <end position="80"/>
    </location>
</feature>
<gene>
    <name evidence="6" type="ORF">I8U22_05780</name>
</gene>
<dbReference type="CDD" id="cd00009">
    <property type="entry name" value="AAA"/>
    <property type="match status" value="1"/>
</dbReference>
<dbReference type="PROSITE" id="PS00676">
    <property type="entry name" value="SIGMA54_INTERACT_2"/>
    <property type="match status" value="1"/>
</dbReference>
<evidence type="ECO:0000313" key="6">
    <source>
        <dbReference type="EMBL" id="MBH8588330.1"/>
    </source>
</evidence>
<evidence type="ECO:0000256" key="2">
    <source>
        <dbReference type="ARBA" id="ARBA00022840"/>
    </source>
</evidence>
<evidence type="ECO:0000259" key="5">
    <source>
        <dbReference type="PROSITE" id="PS50045"/>
    </source>
</evidence>
<dbReference type="PANTHER" id="PTHR32071:SF38">
    <property type="entry name" value="PSP OPERON TRANSCRIPTIONAL ACTIVATOR"/>
    <property type="match status" value="1"/>
</dbReference>
<dbReference type="PROSITE" id="PS00675">
    <property type="entry name" value="SIGMA54_INTERACT_1"/>
    <property type="match status" value="1"/>
</dbReference>
<organism evidence="6 7">
    <name type="scientific">Thermoactinomyces vulgaris</name>
    <dbReference type="NCBI Taxonomy" id="2026"/>
    <lineage>
        <taxon>Bacteria</taxon>
        <taxon>Bacillati</taxon>
        <taxon>Bacillota</taxon>
        <taxon>Bacilli</taxon>
        <taxon>Bacillales</taxon>
        <taxon>Thermoactinomycetaceae</taxon>
        <taxon>Thermoactinomyces</taxon>
    </lineage>
</organism>
<dbReference type="RefSeq" id="WP_170151252.1">
    <property type="nucleotide sequence ID" value="NZ_JACEIS010000006.1"/>
</dbReference>
<dbReference type="Gene3D" id="1.10.10.10">
    <property type="entry name" value="Winged helix-like DNA-binding domain superfamily/Winged helix DNA-binding domain"/>
    <property type="match status" value="1"/>
</dbReference>
<dbReference type="PROSITE" id="PS50045">
    <property type="entry name" value="SIGMA54_INTERACT_4"/>
    <property type="match status" value="1"/>
</dbReference>
<evidence type="ECO:0000256" key="4">
    <source>
        <dbReference type="SAM" id="MobiDB-lite"/>
    </source>
</evidence>
<dbReference type="Proteomes" id="UP000641910">
    <property type="component" value="Unassembled WGS sequence"/>
</dbReference>
<dbReference type="PANTHER" id="PTHR32071">
    <property type="entry name" value="TRANSCRIPTIONAL REGULATORY PROTEIN"/>
    <property type="match status" value="1"/>
</dbReference>
<keyword evidence="3" id="KW-0238">DNA-binding</keyword>
<sequence>MKKRDWIEQVLRQSCLENPEGMTAQQVGKISGLNRSTASRYLNELVKLGRARKQAGRPVRYFPADDPGKIQATSRQKPAEDDGLLDDALAALLYPPKGLPILFTGETGVGKTYMAKKLVEVAIEKNYLPPNTPFVSFNCAEYAQNPELLLAQLFGVKKGAYTGAQENRAGLVERANGGILFLDEIHRLPPSGQEMLFYLMDQGFYRRLGEASVEHPARIRLIGATTEPPEQALLPTLQRRFSVQIEIPPLRKRPVQVREQLIEKFLLNESKQMNIPVSLSPECRSRLLTYPCFGNIGQLKSDIQIACARAFLRHMNRSGQEVVIQLHDLPAHLRKQGWISAAIEAKMKDQPAPIEAKAKTTDEAGNIYRELLAAKEQLSKQNISPAELNRQLQETVNEYITRLLHSAKNRQPSGDQETRLFQSIRQVLGQCVDHWNHPLAQKISGTKINALALHIQSYLEQPGPRAKKTLNGLKIEPVYRELAGQIGTALEQALGIRLPKDELDLISLFFSLYQPRSSDPKPRVIATVCLTGEGAAVSLELWLKQHLPEQDQDVLIRAVQIDPLERESGELEELAKSCHLVAVVGTVPPKMKDVPYIPVWELYQPAGWDKLKELLSNSRPGTSSFKRDMKPEPENRLFQLMEQGLRETVTHFNPKKYIDLIQKHRAPFQETFQWTPERELGIWMHLAIYTDQLLKEQINQTSRQNHGGGHKSRPEQPSYLWKNLLHQLESVFSVQYPAMTAQEMTRLSASSV</sequence>
<dbReference type="InterPro" id="IPR025943">
    <property type="entry name" value="Sigma_54_int_dom_ATP-bd_2"/>
</dbReference>
<evidence type="ECO:0000256" key="1">
    <source>
        <dbReference type="ARBA" id="ARBA00022741"/>
    </source>
</evidence>
<dbReference type="SMART" id="SM00382">
    <property type="entry name" value="AAA"/>
    <property type="match status" value="1"/>
</dbReference>
<dbReference type="Gene3D" id="3.40.50.300">
    <property type="entry name" value="P-loop containing nucleotide triphosphate hydrolases"/>
    <property type="match status" value="1"/>
</dbReference>
<comment type="caution">
    <text evidence="6">The sequence shown here is derived from an EMBL/GenBank/DDBJ whole genome shotgun (WGS) entry which is preliminary data.</text>
</comment>
<dbReference type="InterPro" id="IPR003593">
    <property type="entry name" value="AAA+_ATPase"/>
</dbReference>
<feature type="domain" description="Sigma-54 factor interaction" evidence="5">
    <location>
        <begin position="99"/>
        <end position="308"/>
    </location>
</feature>
<accession>A0ABS0QGF9</accession>
<dbReference type="InterPro" id="IPR036390">
    <property type="entry name" value="WH_DNA-bd_sf"/>
</dbReference>
<dbReference type="InterPro" id="IPR002078">
    <property type="entry name" value="Sigma_54_int"/>
</dbReference>